<dbReference type="InterPro" id="IPR013780">
    <property type="entry name" value="Glyco_hydro_b"/>
</dbReference>
<dbReference type="PROSITE" id="PS51257">
    <property type="entry name" value="PROKAR_LIPOPROTEIN"/>
    <property type="match status" value="1"/>
</dbReference>
<sequence>MKKIRINKFFRFFVLLGFLAGCSEQSSFHEVEESNNYVGSLKSADLTAEVDPSTFHQEVTFGGDGKLTIKDWAEKDVSTTSQLLFGDMQLKVLRVPIFALQDISDPIYDNVITVIQAVQNVNPNVEIFASIANGDGYGNHYHGADKFPNQWIGCCPYNVYDLNLTAYASYLDSFMDRMSNVGINIDYLGPWNEDPADESDHRKVFDQMLNLGGTAKVGLERWGLQTSVNDVEDVMGQINVSGSHFYDDDAIAESSWESTWQQLVNKSSNPVWYTEATRYSTNDGIENLIAGMNNIFPAIRGGVENVTFYQVVKRFVWANGTALPIKYSGFKNLVNNASGKRVVPSNSSINDVKVIAFAKNKSLSLHFINLSTNNKTTRIELQSGYEAQGTVTRTIWTSSDTESSNSYNLGGNSAWNVTIPAESYVHINVPLNNNAGN</sequence>
<protein>
    <recommendedName>
        <fullName evidence="4">Glycosyl hydrolase family 30 beta sandwich domain-containing protein</fullName>
    </recommendedName>
</protein>
<dbReference type="EMBL" id="QEWP01000001">
    <property type="protein sequence ID" value="PWE01374.1"/>
    <property type="molecule type" value="Genomic_DNA"/>
</dbReference>
<dbReference type="InterPro" id="IPR017853">
    <property type="entry name" value="GH"/>
</dbReference>
<dbReference type="OrthoDB" id="978158at2"/>
<dbReference type="Gene3D" id="2.60.40.1180">
    <property type="entry name" value="Golgi alpha-mannosidase II"/>
    <property type="match status" value="1"/>
</dbReference>
<proteinExistence type="predicted"/>
<feature type="chain" id="PRO_5015757359" description="Glycosyl hydrolase family 30 beta sandwich domain-containing protein" evidence="1">
    <location>
        <begin position="21"/>
        <end position="437"/>
    </location>
</feature>
<evidence type="ECO:0000313" key="3">
    <source>
        <dbReference type="Proteomes" id="UP000244956"/>
    </source>
</evidence>
<evidence type="ECO:0000313" key="2">
    <source>
        <dbReference type="EMBL" id="PWE01374.1"/>
    </source>
</evidence>
<gene>
    <name evidence="2" type="ORF">DDZ16_02495</name>
</gene>
<feature type="signal peptide" evidence="1">
    <location>
        <begin position="1"/>
        <end position="20"/>
    </location>
</feature>
<keyword evidence="1" id="KW-0732">Signal</keyword>
<organism evidence="2 3">
    <name type="scientific">Marinilabilia rubra</name>
    <dbReference type="NCBI Taxonomy" id="2162893"/>
    <lineage>
        <taxon>Bacteria</taxon>
        <taxon>Pseudomonadati</taxon>
        <taxon>Bacteroidota</taxon>
        <taxon>Bacteroidia</taxon>
        <taxon>Marinilabiliales</taxon>
        <taxon>Marinilabiliaceae</taxon>
        <taxon>Marinilabilia</taxon>
    </lineage>
</organism>
<dbReference type="SUPFAM" id="SSF51445">
    <property type="entry name" value="(Trans)glycosidases"/>
    <property type="match status" value="1"/>
</dbReference>
<dbReference type="Gene3D" id="3.20.20.80">
    <property type="entry name" value="Glycosidases"/>
    <property type="match status" value="1"/>
</dbReference>
<keyword evidence="3" id="KW-1185">Reference proteome</keyword>
<evidence type="ECO:0000256" key="1">
    <source>
        <dbReference type="SAM" id="SignalP"/>
    </source>
</evidence>
<dbReference type="RefSeq" id="WP_109262824.1">
    <property type="nucleotide sequence ID" value="NZ_QEWP01000001.1"/>
</dbReference>
<reference evidence="2 3" key="1">
    <citation type="submission" date="2018-05" db="EMBL/GenBank/DDBJ databases">
        <title>Marinilabilia rubrum sp. nov., isolated from saltern sediment.</title>
        <authorList>
            <person name="Zhang R."/>
        </authorList>
    </citation>
    <scope>NUCLEOTIDE SEQUENCE [LARGE SCALE GENOMIC DNA]</scope>
    <source>
        <strain evidence="2 3">WTE16</strain>
    </source>
</reference>
<accession>A0A2U2BE73</accession>
<dbReference type="Proteomes" id="UP000244956">
    <property type="component" value="Unassembled WGS sequence"/>
</dbReference>
<dbReference type="AlphaFoldDB" id="A0A2U2BE73"/>
<comment type="caution">
    <text evidence="2">The sequence shown here is derived from an EMBL/GenBank/DDBJ whole genome shotgun (WGS) entry which is preliminary data.</text>
</comment>
<evidence type="ECO:0008006" key="4">
    <source>
        <dbReference type="Google" id="ProtNLM"/>
    </source>
</evidence>
<name>A0A2U2BE73_9BACT</name>